<protein>
    <recommendedName>
        <fullName evidence="1">F-box domain-containing protein</fullName>
    </recommendedName>
</protein>
<dbReference type="Gene3D" id="1.20.1280.50">
    <property type="match status" value="1"/>
</dbReference>
<evidence type="ECO:0000313" key="3">
    <source>
        <dbReference type="Proteomes" id="UP000027222"/>
    </source>
</evidence>
<dbReference type="Pfam" id="PF12937">
    <property type="entry name" value="F-box-like"/>
    <property type="match status" value="1"/>
</dbReference>
<evidence type="ECO:0000259" key="1">
    <source>
        <dbReference type="PROSITE" id="PS50181"/>
    </source>
</evidence>
<dbReference type="PROSITE" id="PS50181">
    <property type="entry name" value="FBOX"/>
    <property type="match status" value="1"/>
</dbReference>
<gene>
    <name evidence="2" type="ORF">GALMADRAFT_147582</name>
</gene>
<dbReference type="Proteomes" id="UP000027222">
    <property type="component" value="Unassembled WGS sequence"/>
</dbReference>
<name>A0A067S7W7_GALM3</name>
<keyword evidence="3" id="KW-1185">Reference proteome</keyword>
<proteinExistence type="predicted"/>
<reference evidence="3" key="1">
    <citation type="journal article" date="2014" name="Proc. Natl. Acad. Sci. U.S.A.">
        <title>Extensive sampling of basidiomycete genomes demonstrates inadequacy of the white-rot/brown-rot paradigm for wood decay fungi.</title>
        <authorList>
            <person name="Riley R."/>
            <person name="Salamov A.A."/>
            <person name="Brown D.W."/>
            <person name="Nagy L.G."/>
            <person name="Floudas D."/>
            <person name="Held B.W."/>
            <person name="Levasseur A."/>
            <person name="Lombard V."/>
            <person name="Morin E."/>
            <person name="Otillar R."/>
            <person name="Lindquist E.A."/>
            <person name="Sun H."/>
            <person name="LaButti K.M."/>
            <person name="Schmutz J."/>
            <person name="Jabbour D."/>
            <person name="Luo H."/>
            <person name="Baker S.E."/>
            <person name="Pisabarro A.G."/>
            <person name="Walton J.D."/>
            <person name="Blanchette R.A."/>
            <person name="Henrissat B."/>
            <person name="Martin F."/>
            <person name="Cullen D."/>
            <person name="Hibbett D.S."/>
            <person name="Grigoriev I.V."/>
        </authorList>
    </citation>
    <scope>NUCLEOTIDE SEQUENCE [LARGE SCALE GENOMIC DNA]</scope>
    <source>
        <strain evidence="3">CBS 339.88</strain>
    </source>
</reference>
<organism evidence="2 3">
    <name type="scientific">Galerina marginata (strain CBS 339.88)</name>
    <dbReference type="NCBI Taxonomy" id="685588"/>
    <lineage>
        <taxon>Eukaryota</taxon>
        <taxon>Fungi</taxon>
        <taxon>Dikarya</taxon>
        <taxon>Basidiomycota</taxon>
        <taxon>Agaricomycotina</taxon>
        <taxon>Agaricomycetes</taxon>
        <taxon>Agaricomycetidae</taxon>
        <taxon>Agaricales</taxon>
        <taxon>Agaricineae</taxon>
        <taxon>Strophariaceae</taxon>
        <taxon>Galerina</taxon>
    </lineage>
</organism>
<dbReference type="InterPro" id="IPR001810">
    <property type="entry name" value="F-box_dom"/>
</dbReference>
<dbReference type="AlphaFoldDB" id="A0A067S7W7"/>
<evidence type="ECO:0000313" key="2">
    <source>
        <dbReference type="EMBL" id="KDR66940.1"/>
    </source>
</evidence>
<dbReference type="InterPro" id="IPR036047">
    <property type="entry name" value="F-box-like_dom_sf"/>
</dbReference>
<dbReference type="OrthoDB" id="2823912at2759"/>
<dbReference type="EMBL" id="KL142419">
    <property type="protein sequence ID" value="KDR66940.1"/>
    <property type="molecule type" value="Genomic_DNA"/>
</dbReference>
<dbReference type="SUPFAM" id="SSF81383">
    <property type="entry name" value="F-box domain"/>
    <property type="match status" value="1"/>
</dbReference>
<dbReference type="HOGENOM" id="CLU_010790_2_3_1"/>
<sequence>MEEYGKHEQGLDGISELVLEFHADGLPLGSLNEEGVRNFFGLRVAGLDNSRDCNDLPFIRGIREGAGNYVATVIQANLRKSVSRIPNRSKNLAAILDLPLELILEIFGHLHPLDLYNMIRTSKYLRNLLLIRKASSLWETAFRRHPDLLPCPPDVSPPKWVSLLFAPASCDVCDRPKAMVDFTYRKRLCDNCLPKYWLQQADITNLGDLGSFNPNEVVSLWRLVRYTHRSRAMYFPGDYEYLFEPRYCSQDLLTRKQEMVPYLTAIEANQPNAREDYEAYQAKTRTKVLEYLLHVRACNNYCVTIWRNLQTQYREDLFSFCSMSWAHLIKLGHDPVDVEASRPDIAVHFSSYFEKANHARFSKREIYRHLPQLNEMAKRAKEERILKERRQLIDRREKKVAIFYESICRPLLEPDIWEYTPECRQVLNFGPISEYTHSSGDDIGDFSEEEMQATIINFVHTWILEKKRHLARILMYSHPAIEPRGDGALHSDGDVLELATAVFAHPLKSRSSREFCPGSIMIGWEEVGLHLPCAKDAKMGNPAGDDHDFYFSKVGYAAIVVLLRLLGLDPDIARASDMSTLNKRFICLNCPWMQENGILGTYVMNWKECASHAVVVKGATSNPIFCSIVGRTNSVDPIPRASIPSSWRPSMEL</sequence>
<feature type="domain" description="F-box" evidence="1">
    <location>
        <begin position="92"/>
        <end position="141"/>
    </location>
</feature>
<dbReference type="CDD" id="cd09917">
    <property type="entry name" value="F-box_SF"/>
    <property type="match status" value="1"/>
</dbReference>
<accession>A0A067S7W7</accession>